<proteinExistence type="predicted"/>
<reference evidence="1 2" key="1">
    <citation type="submission" date="2023-05" db="EMBL/GenBank/DDBJ databases">
        <title>A 100% complete, gapless, phased diploid assembly of the Scenedesmus obliquus UTEX 3031 genome.</title>
        <authorList>
            <person name="Biondi T.C."/>
            <person name="Hanschen E.R."/>
            <person name="Kwon T."/>
            <person name="Eng W."/>
            <person name="Kruse C.P.S."/>
            <person name="Koehler S.I."/>
            <person name="Kunde Y."/>
            <person name="Gleasner C.D."/>
            <person name="You Mak K.T."/>
            <person name="Polle J."/>
            <person name="Hovde B.T."/>
            <person name="Starkenburg S.R."/>
        </authorList>
    </citation>
    <scope>NUCLEOTIDE SEQUENCE [LARGE SCALE GENOMIC DNA]</scope>
    <source>
        <strain evidence="1 2">DOE0152z</strain>
    </source>
</reference>
<protein>
    <submittedName>
        <fullName evidence="1">Uncharacterized protein</fullName>
    </submittedName>
</protein>
<name>A0ABY8UKV9_TETOB</name>
<keyword evidence="2" id="KW-1185">Reference proteome</keyword>
<dbReference type="EMBL" id="CP126221">
    <property type="protein sequence ID" value="WIA21915.1"/>
    <property type="molecule type" value="Genomic_DNA"/>
</dbReference>
<sequence>MCLGVEFYTDEDEQADVWLRLLACCSRSTQCGSEASKKLVAVYKAQQTEAAEQCQALTASLQLQHNASQKAAQLSDEADAALEDLQQLLREPQSLLHAAVARGKGLQQQLAASRS</sequence>
<evidence type="ECO:0000313" key="1">
    <source>
        <dbReference type="EMBL" id="WIA21915.1"/>
    </source>
</evidence>
<evidence type="ECO:0000313" key="2">
    <source>
        <dbReference type="Proteomes" id="UP001244341"/>
    </source>
</evidence>
<accession>A0ABY8UKV9</accession>
<gene>
    <name evidence="1" type="ORF">OEZ85_004282</name>
</gene>
<dbReference type="Proteomes" id="UP001244341">
    <property type="component" value="Chromosome 14b"/>
</dbReference>
<organism evidence="1 2">
    <name type="scientific">Tetradesmus obliquus</name>
    <name type="common">Green alga</name>
    <name type="synonym">Acutodesmus obliquus</name>
    <dbReference type="NCBI Taxonomy" id="3088"/>
    <lineage>
        <taxon>Eukaryota</taxon>
        <taxon>Viridiplantae</taxon>
        <taxon>Chlorophyta</taxon>
        <taxon>core chlorophytes</taxon>
        <taxon>Chlorophyceae</taxon>
        <taxon>CS clade</taxon>
        <taxon>Sphaeropleales</taxon>
        <taxon>Scenedesmaceae</taxon>
        <taxon>Tetradesmus</taxon>
    </lineage>
</organism>